<evidence type="ECO:0000313" key="2">
    <source>
        <dbReference type="EMBL" id="AWM31515.1"/>
    </source>
</evidence>
<dbReference type="OrthoDB" id="1436925at2"/>
<dbReference type="KEGG" id="hnv:DDQ68_01155"/>
<evidence type="ECO:0000256" key="1">
    <source>
        <dbReference type="SAM" id="SignalP"/>
    </source>
</evidence>
<dbReference type="EMBL" id="CP029145">
    <property type="protein sequence ID" value="AWM31515.1"/>
    <property type="molecule type" value="Genomic_DNA"/>
</dbReference>
<protein>
    <recommendedName>
        <fullName evidence="4">Lipoprotein</fullName>
    </recommendedName>
</protein>
<gene>
    <name evidence="2" type="ORF">DDQ68_01155</name>
</gene>
<dbReference type="AlphaFoldDB" id="A0A2Z3GKS7"/>
<dbReference type="Proteomes" id="UP000245999">
    <property type="component" value="Chromosome"/>
</dbReference>
<feature type="signal peptide" evidence="1">
    <location>
        <begin position="1"/>
        <end position="28"/>
    </location>
</feature>
<accession>A0A2Z3GKS7</accession>
<sequence length="147" mass="15327">MKVFAPKTLLVALAAAAGLAACSPTTTAADAPAASARAAETLLMDRHDSVMTQTGRLYELRQQIATAKPANPGPYVHGLQAADNAMMAWMHGYHAPDTATTPAPARLAYIQQQQVKLQAVEKQMHGTIDSAAALLKQAPGTPAPATK</sequence>
<dbReference type="RefSeq" id="WP_109652222.1">
    <property type="nucleotide sequence ID" value="NZ_CP029145.1"/>
</dbReference>
<reference evidence="3" key="1">
    <citation type="submission" date="2018-04" db="EMBL/GenBank/DDBJ databases">
        <title>Complete genome of Antarctic heterotrophic bacterium Hymenobacter nivis.</title>
        <authorList>
            <person name="Terashima M."/>
        </authorList>
    </citation>
    <scope>NUCLEOTIDE SEQUENCE [LARGE SCALE GENOMIC DNA]</scope>
    <source>
        <strain evidence="3">NBRC 111535</strain>
    </source>
</reference>
<evidence type="ECO:0000313" key="3">
    <source>
        <dbReference type="Proteomes" id="UP000245999"/>
    </source>
</evidence>
<proteinExistence type="predicted"/>
<evidence type="ECO:0008006" key="4">
    <source>
        <dbReference type="Google" id="ProtNLM"/>
    </source>
</evidence>
<keyword evidence="3" id="KW-1185">Reference proteome</keyword>
<feature type="chain" id="PRO_5016461890" description="Lipoprotein" evidence="1">
    <location>
        <begin position="29"/>
        <end position="147"/>
    </location>
</feature>
<name>A0A2Z3GKS7_9BACT</name>
<dbReference type="PROSITE" id="PS51257">
    <property type="entry name" value="PROKAR_LIPOPROTEIN"/>
    <property type="match status" value="1"/>
</dbReference>
<organism evidence="2 3">
    <name type="scientific">Hymenobacter nivis</name>
    <dbReference type="NCBI Taxonomy" id="1850093"/>
    <lineage>
        <taxon>Bacteria</taxon>
        <taxon>Pseudomonadati</taxon>
        <taxon>Bacteroidota</taxon>
        <taxon>Cytophagia</taxon>
        <taxon>Cytophagales</taxon>
        <taxon>Hymenobacteraceae</taxon>
        <taxon>Hymenobacter</taxon>
    </lineage>
</organism>
<keyword evidence="1" id="KW-0732">Signal</keyword>